<protein>
    <submittedName>
        <fullName evidence="2">Uncharacterized protein</fullName>
    </submittedName>
</protein>
<sequence length="201" mass="21066">MPLRKGPHRWIATAGVALIAAAAAAPVADAASCPVQPTTKAFAAWGDTGDYSLLAGGGFEPGTSGWQLNSAQARLVTDQDSFNVGGKGTRALELGAPASAASPAFCVDTTNPHFKFMVKTLKATTLTTFIQYQRADGSWANAMSTQAKRGASGWQPTDPNPLSTSVPGLVAGKTANVRLWWINTGGTSRIDSVMVDPYRRR</sequence>
<accession>A0ABY5PNQ3</accession>
<dbReference type="EMBL" id="CP088295">
    <property type="protein sequence ID" value="UUY06150.1"/>
    <property type="molecule type" value="Genomic_DNA"/>
</dbReference>
<feature type="chain" id="PRO_5046093572" evidence="1">
    <location>
        <begin position="31"/>
        <end position="201"/>
    </location>
</feature>
<keyword evidence="1" id="KW-0732">Signal</keyword>
<dbReference type="RefSeq" id="WP_353866579.1">
    <property type="nucleotide sequence ID" value="NZ_CP088295.1"/>
</dbReference>
<dbReference type="Gene3D" id="2.60.120.260">
    <property type="entry name" value="Galactose-binding domain-like"/>
    <property type="match status" value="1"/>
</dbReference>
<name>A0ABY5PNQ3_9ACTN</name>
<keyword evidence="3" id="KW-1185">Reference proteome</keyword>
<proteinExistence type="predicted"/>
<reference evidence="3" key="1">
    <citation type="submission" date="2021-11" db="EMBL/GenBank/DDBJ databases">
        <title>Cultivation dependent microbiological survey of springs from the worlds oldest radium mine currently devoted to the extraction of radon-saturated water.</title>
        <authorList>
            <person name="Kapinusova G."/>
            <person name="Smrhova T."/>
            <person name="Strejcek M."/>
            <person name="Suman J."/>
            <person name="Jani K."/>
            <person name="Pajer P."/>
            <person name="Uhlik O."/>
        </authorList>
    </citation>
    <scope>NUCLEOTIDE SEQUENCE [LARGE SCALE GENOMIC DNA]</scope>
    <source>
        <strain evidence="3">J379</strain>
    </source>
</reference>
<feature type="signal peptide" evidence="1">
    <location>
        <begin position="1"/>
        <end position="30"/>
    </location>
</feature>
<evidence type="ECO:0000256" key="1">
    <source>
        <dbReference type="SAM" id="SignalP"/>
    </source>
</evidence>
<organism evidence="2 3">
    <name type="scientific">Svornostia abyssi</name>
    <dbReference type="NCBI Taxonomy" id="2898438"/>
    <lineage>
        <taxon>Bacteria</taxon>
        <taxon>Bacillati</taxon>
        <taxon>Actinomycetota</taxon>
        <taxon>Thermoleophilia</taxon>
        <taxon>Solirubrobacterales</taxon>
        <taxon>Baekduiaceae</taxon>
        <taxon>Svornostia</taxon>
    </lineage>
</organism>
<dbReference type="Proteomes" id="UP001058860">
    <property type="component" value="Chromosome"/>
</dbReference>
<evidence type="ECO:0000313" key="2">
    <source>
        <dbReference type="EMBL" id="UUY06150.1"/>
    </source>
</evidence>
<evidence type="ECO:0000313" key="3">
    <source>
        <dbReference type="Proteomes" id="UP001058860"/>
    </source>
</evidence>
<gene>
    <name evidence="2" type="ORF">LRS13_11760</name>
</gene>